<name>A0ABV2NT63_9HYPH</name>
<accession>A0ABV2NT63</accession>
<comment type="caution">
    <text evidence="2">The sequence shown here is derived from an EMBL/GenBank/DDBJ whole genome shotgun (WGS) entry which is preliminary data.</text>
</comment>
<organism evidence="2 3">
    <name type="scientific">Methylobacterium radiotolerans</name>
    <dbReference type="NCBI Taxonomy" id="31998"/>
    <lineage>
        <taxon>Bacteria</taxon>
        <taxon>Pseudomonadati</taxon>
        <taxon>Pseudomonadota</taxon>
        <taxon>Alphaproteobacteria</taxon>
        <taxon>Hyphomicrobiales</taxon>
        <taxon>Methylobacteriaceae</taxon>
        <taxon>Methylobacterium</taxon>
    </lineage>
</organism>
<evidence type="ECO:0000313" key="3">
    <source>
        <dbReference type="Proteomes" id="UP001549119"/>
    </source>
</evidence>
<dbReference type="Proteomes" id="UP001549119">
    <property type="component" value="Unassembled WGS sequence"/>
</dbReference>
<dbReference type="EMBL" id="JBEPNW010000003">
    <property type="protein sequence ID" value="MET3869665.1"/>
    <property type="molecule type" value="Genomic_DNA"/>
</dbReference>
<feature type="compositionally biased region" description="Basic and acidic residues" evidence="1">
    <location>
        <begin position="15"/>
        <end position="64"/>
    </location>
</feature>
<proteinExistence type="predicted"/>
<evidence type="ECO:0000313" key="2">
    <source>
        <dbReference type="EMBL" id="MET3869665.1"/>
    </source>
</evidence>
<sequence>MRGQPRARATAADQPQHDRHVDGVPGRPVDERRTVGAGGVEDHPREPAAQRHGGERRHQYRTDPRPGLLGREVLAHDDRVGRHDAALEQTEQGRDHVERGQVVERGIERECRRLQQRTGQQRREAADPVGDEARPG</sequence>
<gene>
    <name evidence="2" type="ORF">ABIC20_007043</name>
</gene>
<feature type="compositionally biased region" description="Basic and acidic residues" evidence="1">
    <location>
        <begin position="121"/>
        <end position="136"/>
    </location>
</feature>
<keyword evidence="3" id="KW-1185">Reference proteome</keyword>
<protein>
    <submittedName>
        <fullName evidence="2">Uncharacterized protein</fullName>
    </submittedName>
</protein>
<feature type="region of interest" description="Disordered" evidence="1">
    <location>
        <begin position="113"/>
        <end position="136"/>
    </location>
</feature>
<reference evidence="2 3" key="1">
    <citation type="submission" date="2024-06" db="EMBL/GenBank/DDBJ databases">
        <title>Genomics of switchgrass bacterial isolates.</title>
        <authorList>
            <person name="Shade A."/>
        </authorList>
    </citation>
    <scope>NUCLEOTIDE SEQUENCE [LARGE SCALE GENOMIC DNA]</scope>
    <source>
        <strain evidence="2 3">PvP084</strain>
    </source>
</reference>
<feature type="region of interest" description="Disordered" evidence="1">
    <location>
        <begin position="1"/>
        <end position="70"/>
    </location>
</feature>
<evidence type="ECO:0000256" key="1">
    <source>
        <dbReference type="SAM" id="MobiDB-lite"/>
    </source>
</evidence>